<accession>A0A0G1SC59</accession>
<dbReference type="EMBL" id="LCMG01000033">
    <property type="protein sequence ID" value="KKU30860.1"/>
    <property type="molecule type" value="Genomic_DNA"/>
</dbReference>
<name>A0A0G1SC59_9BACT</name>
<dbReference type="AlphaFoldDB" id="A0A0G1SC59"/>
<gene>
    <name evidence="1" type="ORF">UX45_C0033G0009</name>
</gene>
<sequence>MKRDQYLKIRQKFCKLALMDQKKAACELRDLALGLENCKNTQDVVEALKNIFAVSERTIFNDFIS</sequence>
<protein>
    <submittedName>
        <fullName evidence="1">Uncharacterized protein</fullName>
    </submittedName>
</protein>
<reference evidence="1 2" key="1">
    <citation type="journal article" date="2015" name="Nature">
        <title>rRNA introns, odd ribosomes, and small enigmatic genomes across a large radiation of phyla.</title>
        <authorList>
            <person name="Brown C.T."/>
            <person name="Hug L.A."/>
            <person name="Thomas B.C."/>
            <person name="Sharon I."/>
            <person name="Castelle C.J."/>
            <person name="Singh A."/>
            <person name="Wilkins M.J."/>
            <person name="Williams K.H."/>
            <person name="Banfield J.F."/>
        </authorList>
    </citation>
    <scope>NUCLEOTIDE SEQUENCE [LARGE SCALE GENOMIC DNA]</scope>
</reference>
<comment type="caution">
    <text evidence="1">The sequence shown here is derived from an EMBL/GenBank/DDBJ whole genome shotgun (WGS) entry which is preliminary data.</text>
</comment>
<dbReference type="Proteomes" id="UP000034705">
    <property type="component" value="Unassembled WGS sequence"/>
</dbReference>
<evidence type="ECO:0000313" key="1">
    <source>
        <dbReference type="EMBL" id="KKU30860.1"/>
    </source>
</evidence>
<organism evidence="1 2">
    <name type="scientific">Candidatus Uhrbacteria bacterium GW2011_GWF2_46_218</name>
    <dbReference type="NCBI Taxonomy" id="1619001"/>
    <lineage>
        <taxon>Bacteria</taxon>
        <taxon>Candidatus Uhriibacteriota</taxon>
    </lineage>
</organism>
<proteinExistence type="predicted"/>
<evidence type="ECO:0000313" key="2">
    <source>
        <dbReference type="Proteomes" id="UP000034705"/>
    </source>
</evidence>